<dbReference type="InterPro" id="IPR001451">
    <property type="entry name" value="Hexapep"/>
</dbReference>
<dbReference type="GO" id="GO:0008374">
    <property type="term" value="F:O-acyltransferase activity"/>
    <property type="evidence" value="ECO:0007669"/>
    <property type="project" value="TreeGrafter"/>
</dbReference>
<proteinExistence type="predicted"/>
<dbReference type="Proteomes" id="UP000007129">
    <property type="component" value="Unassembled WGS sequence"/>
</dbReference>
<evidence type="ECO:0000313" key="2">
    <source>
        <dbReference type="EMBL" id="EKG21986.1"/>
    </source>
</evidence>
<keyword evidence="1" id="KW-0472">Membrane</keyword>
<dbReference type="Pfam" id="PF14602">
    <property type="entry name" value="Hexapep_2"/>
    <property type="match status" value="1"/>
</dbReference>
<gene>
    <name evidence="2" type="ORF">MPH_00678</name>
</gene>
<dbReference type="CDD" id="cd03357">
    <property type="entry name" value="LbH_MAT_GAT"/>
    <property type="match status" value="1"/>
</dbReference>
<keyword evidence="1" id="KW-0812">Transmembrane</keyword>
<dbReference type="HOGENOM" id="CLU_051638_3_4_1"/>
<keyword evidence="1" id="KW-1133">Transmembrane helix</keyword>
<evidence type="ECO:0000313" key="3">
    <source>
        <dbReference type="Proteomes" id="UP000007129"/>
    </source>
</evidence>
<comment type="caution">
    <text evidence="2">The sequence shown here is derived from an EMBL/GenBank/DDBJ whole genome shotgun (WGS) entry which is preliminary data.</text>
</comment>
<dbReference type="Pfam" id="PF00132">
    <property type="entry name" value="Hexapep"/>
    <property type="match status" value="1"/>
</dbReference>
<dbReference type="AlphaFoldDB" id="K2RHE6"/>
<organism evidence="2 3">
    <name type="scientific">Macrophomina phaseolina (strain MS6)</name>
    <name type="common">Charcoal rot fungus</name>
    <dbReference type="NCBI Taxonomy" id="1126212"/>
    <lineage>
        <taxon>Eukaryota</taxon>
        <taxon>Fungi</taxon>
        <taxon>Dikarya</taxon>
        <taxon>Ascomycota</taxon>
        <taxon>Pezizomycotina</taxon>
        <taxon>Dothideomycetes</taxon>
        <taxon>Dothideomycetes incertae sedis</taxon>
        <taxon>Botryosphaeriales</taxon>
        <taxon>Botryosphaeriaceae</taxon>
        <taxon>Macrophomina</taxon>
    </lineage>
</organism>
<sequence length="314" mass="33781">MTNTKSSSVPFPAADDDFRAARLRCAMACQMYNQMPENATVEHRSRLWRNIVTTGSITPPCEDELEDIAAGRNTNSPFSKGAPYVKPPVYIDYGTMLQVGASTFINRNLTISDTPILPIKIGERCLIGPNTSIYAVGHPLDYRERGGPLGAPSLASSVTIEDDCWVGGSVVIMPGVRIGRGCVIGAGSVVTKDVPPEHLAYGNPARVIRRLVEDITESEHVQHQQISPVRLSPGSDASVTAMVDPTATGTTTPPPSTCSSCACSSVLTPLPASSPVSFGWSLPSFIRRFPLTQYCLLQALLLFISLILLVYRFA</sequence>
<dbReference type="STRING" id="1126212.K2RHE6"/>
<dbReference type="Gene3D" id="2.160.10.10">
    <property type="entry name" value="Hexapeptide repeat proteins"/>
    <property type="match status" value="1"/>
</dbReference>
<accession>K2RHE6</accession>
<feature type="transmembrane region" description="Helical" evidence="1">
    <location>
        <begin position="291"/>
        <end position="311"/>
    </location>
</feature>
<dbReference type="EMBL" id="AHHD01000032">
    <property type="protein sequence ID" value="EKG21986.1"/>
    <property type="molecule type" value="Genomic_DNA"/>
</dbReference>
<dbReference type="PANTHER" id="PTHR23416:SF54">
    <property type="entry name" value="ACETYLTRANSFERASE, CYSE_LACA_LPXA_NODL FAMILY (AFU_ORTHOLOGUE AFUA_2G08430)-RELATED"/>
    <property type="match status" value="1"/>
</dbReference>
<dbReference type="InterPro" id="IPR011004">
    <property type="entry name" value="Trimer_LpxA-like_sf"/>
</dbReference>
<reference evidence="2 3" key="1">
    <citation type="journal article" date="2012" name="BMC Genomics">
        <title>Tools to kill: Genome of one of the most destructive plant pathogenic fungi Macrophomina phaseolina.</title>
        <authorList>
            <person name="Islam M.S."/>
            <person name="Haque M.S."/>
            <person name="Islam M.M."/>
            <person name="Emdad E.M."/>
            <person name="Halim A."/>
            <person name="Hossen Q.M.M."/>
            <person name="Hossain M.Z."/>
            <person name="Ahmed B."/>
            <person name="Rahim S."/>
            <person name="Rahman M.S."/>
            <person name="Alam M.M."/>
            <person name="Hou S."/>
            <person name="Wan X."/>
            <person name="Saito J.A."/>
            <person name="Alam M."/>
        </authorList>
    </citation>
    <scope>NUCLEOTIDE SEQUENCE [LARGE SCALE GENOMIC DNA]</scope>
    <source>
        <strain evidence="2 3">MS6</strain>
    </source>
</reference>
<dbReference type="OrthoDB" id="3920476at2759"/>
<dbReference type="PANTHER" id="PTHR23416">
    <property type="entry name" value="SIALIC ACID SYNTHASE-RELATED"/>
    <property type="match status" value="1"/>
</dbReference>
<dbReference type="SUPFAM" id="SSF51161">
    <property type="entry name" value="Trimeric LpxA-like enzymes"/>
    <property type="match status" value="1"/>
</dbReference>
<dbReference type="InParanoid" id="K2RHE6"/>
<dbReference type="eggNOG" id="KOG4750">
    <property type="taxonomic scope" value="Eukaryota"/>
</dbReference>
<evidence type="ECO:0000256" key="1">
    <source>
        <dbReference type="SAM" id="Phobius"/>
    </source>
</evidence>
<name>K2RHE6_MACPH</name>
<dbReference type="InterPro" id="IPR051159">
    <property type="entry name" value="Hexapeptide_acetyltransf"/>
</dbReference>
<dbReference type="VEuPathDB" id="FungiDB:MPH_00678"/>
<protein>
    <submittedName>
        <fullName evidence="2">Uncharacterized protein</fullName>
    </submittedName>
</protein>